<evidence type="ECO:0000313" key="4">
    <source>
        <dbReference type="Proteomes" id="UP001597010"/>
    </source>
</evidence>
<keyword evidence="2" id="KW-0812">Transmembrane</keyword>
<reference evidence="4" key="1">
    <citation type="journal article" date="2019" name="Int. J. Syst. Evol. Microbiol.">
        <title>The Global Catalogue of Microorganisms (GCM) 10K type strain sequencing project: providing services to taxonomists for standard genome sequencing and annotation.</title>
        <authorList>
            <consortium name="The Broad Institute Genomics Platform"/>
            <consortium name="The Broad Institute Genome Sequencing Center for Infectious Disease"/>
            <person name="Wu L."/>
            <person name="Ma J."/>
        </authorList>
    </citation>
    <scope>NUCLEOTIDE SEQUENCE [LARGE SCALE GENOMIC DNA]</scope>
    <source>
        <strain evidence="4">CCUG 61484</strain>
    </source>
</reference>
<feature type="transmembrane region" description="Helical" evidence="2">
    <location>
        <begin position="27"/>
        <end position="53"/>
    </location>
</feature>
<proteinExistence type="predicted"/>
<keyword evidence="2" id="KW-0472">Membrane</keyword>
<dbReference type="EMBL" id="JBHTHZ010000014">
    <property type="protein sequence ID" value="MFD0795413.1"/>
    <property type="molecule type" value="Genomic_DNA"/>
</dbReference>
<protein>
    <submittedName>
        <fullName evidence="3">TIGR04086 family membrane protein</fullName>
    </submittedName>
</protein>
<keyword evidence="2" id="KW-1133">Transmembrane helix</keyword>
<accession>A0ABW3AWU1</accession>
<sequence length="247" mass="25747">MENQALDQQAYGPYSNHAGAWHQRISWAAVFAGLIVAIFVQLALTLLGLAIGMSTINAVGHDTPGEGLAIGSGIWYVASMIISLFAGGWVSGRLAKDKHTSESMIHGILVAGLLFILTFYLISNAVGSLIGGAGEILGGAVSAAAPSLKQAVEQRYQPGTNDGQAQMASDSAKVSDEIEAHKKEVKQEALKVADDAAAATGKGALYAFTGILLGTGAAAFGSKKGRDSKVPDDYSRHYEEGRQSKQV</sequence>
<evidence type="ECO:0000256" key="1">
    <source>
        <dbReference type="SAM" id="MobiDB-lite"/>
    </source>
</evidence>
<feature type="region of interest" description="Disordered" evidence="1">
    <location>
        <begin position="221"/>
        <end position="247"/>
    </location>
</feature>
<gene>
    <name evidence="3" type="ORF">ACFQZX_17455</name>
</gene>
<feature type="transmembrane region" description="Helical" evidence="2">
    <location>
        <begin position="73"/>
        <end position="92"/>
    </location>
</feature>
<name>A0ABW3AWU1_9SPHI</name>
<dbReference type="Proteomes" id="UP001597010">
    <property type="component" value="Unassembled WGS sequence"/>
</dbReference>
<evidence type="ECO:0000256" key="2">
    <source>
        <dbReference type="SAM" id="Phobius"/>
    </source>
</evidence>
<feature type="compositionally biased region" description="Basic and acidic residues" evidence="1">
    <location>
        <begin position="224"/>
        <end position="247"/>
    </location>
</feature>
<comment type="caution">
    <text evidence="3">The sequence shown here is derived from an EMBL/GenBank/DDBJ whole genome shotgun (WGS) entry which is preliminary data.</text>
</comment>
<keyword evidence="4" id="KW-1185">Reference proteome</keyword>
<feature type="transmembrane region" description="Helical" evidence="2">
    <location>
        <begin position="203"/>
        <end position="221"/>
    </location>
</feature>
<organism evidence="3 4">
    <name type="scientific">Mucilaginibacter litoreus</name>
    <dbReference type="NCBI Taxonomy" id="1048221"/>
    <lineage>
        <taxon>Bacteria</taxon>
        <taxon>Pseudomonadati</taxon>
        <taxon>Bacteroidota</taxon>
        <taxon>Sphingobacteriia</taxon>
        <taxon>Sphingobacteriales</taxon>
        <taxon>Sphingobacteriaceae</taxon>
        <taxon>Mucilaginibacter</taxon>
    </lineage>
</organism>
<dbReference type="RefSeq" id="WP_377117787.1">
    <property type="nucleotide sequence ID" value="NZ_JBHTHZ010000014.1"/>
</dbReference>
<evidence type="ECO:0000313" key="3">
    <source>
        <dbReference type="EMBL" id="MFD0795413.1"/>
    </source>
</evidence>
<feature type="transmembrane region" description="Helical" evidence="2">
    <location>
        <begin position="104"/>
        <end position="122"/>
    </location>
</feature>